<feature type="signal peptide" evidence="3">
    <location>
        <begin position="1"/>
        <end position="21"/>
    </location>
</feature>
<feature type="compositionally biased region" description="Low complexity" evidence="1">
    <location>
        <begin position="221"/>
        <end position="232"/>
    </location>
</feature>
<keyword evidence="2" id="KW-0472">Membrane</keyword>
<dbReference type="KEGG" id="ima:PO878_05870"/>
<keyword evidence="3" id="KW-0732">Signal</keyword>
<feature type="chain" id="PRO_5042187179" description="Neocarzinostatin family protein" evidence="3">
    <location>
        <begin position="22"/>
        <end position="449"/>
    </location>
</feature>
<evidence type="ECO:0000313" key="5">
    <source>
        <dbReference type="Proteomes" id="UP001216390"/>
    </source>
</evidence>
<keyword evidence="2" id="KW-0812">Transmembrane</keyword>
<organism evidence="4 5">
    <name type="scientific">Iamia majanohamensis</name>
    <dbReference type="NCBI Taxonomy" id="467976"/>
    <lineage>
        <taxon>Bacteria</taxon>
        <taxon>Bacillati</taxon>
        <taxon>Actinomycetota</taxon>
        <taxon>Acidimicrobiia</taxon>
        <taxon>Acidimicrobiales</taxon>
        <taxon>Iamiaceae</taxon>
        <taxon>Iamia</taxon>
    </lineage>
</organism>
<evidence type="ECO:0000256" key="2">
    <source>
        <dbReference type="SAM" id="Phobius"/>
    </source>
</evidence>
<dbReference type="AlphaFoldDB" id="A0AAE9YBU2"/>
<evidence type="ECO:0000256" key="3">
    <source>
        <dbReference type="SAM" id="SignalP"/>
    </source>
</evidence>
<feature type="region of interest" description="Disordered" evidence="1">
    <location>
        <begin position="373"/>
        <end position="393"/>
    </location>
</feature>
<keyword evidence="2" id="KW-1133">Transmembrane helix</keyword>
<sequence>MAALVTLVLVALAMPARGAAAAPTAPLAAQVRAGGSVSADGLTVTDGQRTLRASQVLDLAPGGQQVAVAGSGYDTSKGIYVALCLVTPGDQPPSPCGGGIDIDGTSGASAWISSNPPSYGVGLASPYGAGGTFSTTVAVSPVLSGGFDCRQVQCAIVTRNDHVRTADRGQDLLLPVRFGTGAAAPAPTPAPEAPAPTAPAPTTAPPTTAPPTTLAPPPAPTTTAPAPAPEATLSDDGRTASEGGRSLTVSQVDGLAPDGDVVTVEAEGFDEGRGVLVSVCRVAEAPTEAPGPCLAGATPGSSAWISSDPPAYAADLVEPYDDGGFSVELDVAAVIDADTDCREVECAVVVRRDDTEADDRTLDLAVPVAFAAEEEAPATTTTAPATTTTAPATDDVVATADAGSGSGGGPLPWALGAVGLLAAVGATLLVLRARHRGDVPPGTPAAEGA</sequence>
<dbReference type="SUPFAM" id="SSF49319">
    <property type="entry name" value="Actinoxanthin-like"/>
    <property type="match status" value="2"/>
</dbReference>
<accession>A0AAE9YBU2</accession>
<feature type="compositionally biased region" description="Pro residues" evidence="1">
    <location>
        <begin position="186"/>
        <end position="220"/>
    </location>
</feature>
<feature type="transmembrane region" description="Helical" evidence="2">
    <location>
        <begin position="411"/>
        <end position="431"/>
    </location>
</feature>
<keyword evidence="5" id="KW-1185">Reference proteome</keyword>
<dbReference type="RefSeq" id="WP_272737770.1">
    <property type="nucleotide sequence ID" value="NZ_CP116942.1"/>
</dbReference>
<reference evidence="4" key="1">
    <citation type="submission" date="2023-01" db="EMBL/GenBank/DDBJ databases">
        <title>The diversity of Class Acidimicrobiia in South China Sea sediment environments and the proposal of Iamia marina sp. nov., a novel species of the genus Iamia.</title>
        <authorList>
            <person name="He Y."/>
            <person name="Tian X."/>
        </authorList>
    </citation>
    <scope>NUCLEOTIDE SEQUENCE</scope>
    <source>
        <strain evidence="4">DSM 19957</strain>
    </source>
</reference>
<dbReference type="EMBL" id="CP116942">
    <property type="protein sequence ID" value="WCO68253.1"/>
    <property type="molecule type" value="Genomic_DNA"/>
</dbReference>
<dbReference type="Gene3D" id="2.60.40.230">
    <property type="entry name" value="Neocarzinostatin-like"/>
    <property type="match status" value="2"/>
</dbReference>
<gene>
    <name evidence="4" type="ORF">PO878_05870</name>
</gene>
<dbReference type="InterPro" id="IPR027273">
    <property type="entry name" value="Neocarzinostatin-like"/>
</dbReference>
<protein>
    <recommendedName>
        <fullName evidence="6">Neocarzinostatin family protein</fullName>
    </recommendedName>
</protein>
<dbReference type="Proteomes" id="UP001216390">
    <property type="component" value="Chromosome"/>
</dbReference>
<name>A0AAE9YBU2_9ACTN</name>
<feature type="region of interest" description="Disordered" evidence="1">
    <location>
        <begin position="180"/>
        <end position="253"/>
    </location>
</feature>
<proteinExistence type="predicted"/>
<evidence type="ECO:0000313" key="4">
    <source>
        <dbReference type="EMBL" id="WCO68253.1"/>
    </source>
</evidence>
<evidence type="ECO:0008006" key="6">
    <source>
        <dbReference type="Google" id="ProtNLM"/>
    </source>
</evidence>
<evidence type="ECO:0000256" key="1">
    <source>
        <dbReference type="SAM" id="MobiDB-lite"/>
    </source>
</evidence>